<feature type="chain" id="PRO_5047133703" description="Clp protease" evidence="1">
    <location>
        <begin position="20"/>
        <end position="226"/>
    </location>
</feature>
<name>A0ABS6J7G8_9RHOB</name>
<dbReference type="InterPro" id="IPR029045">
    <property type="entry name" value="ClpP/crotonase-like_dom_sf"/>
</dbReference>
<evidence type="ECO:0008006" key="4">
    <source>
        <dbReference type="Google" id="ProtNLM"/>
    </source>
</evidence>
<evidence type="ECO:0000313" key="3">
    <source>
        <dbReference type="Proteomes" id="UP000731907"/>
    </source>
</evidence>
<feature type="signal peptide" evidence="1">
    <location>
        <begin position="1"/>
        <end position="19"/>
    </location>
</feature>
<dbReference type="Gene3D" id="3.90.226.10">
    <property type="entry name" value="2-enoyl-CoA Hydratase, Chain A, domain 1"/>
    <property type="match status" value="1"/>
</dbReference>
<reference evidence="2 3" key="1">
    <citation type="submission" date="2021-06" db="EMBL/GenBank/DDBJ databases">
        <title>Rhodobacteraceae bacterium strain HSP-20.</title>
        <authorList>
            <person name="Chen W.-M."/>
        </authorList>
    </citation>
    <scope>NUCLEOTIDE SEQUENCE [LARGE SCALE GENOMIC DNA]</scope>
    <source>
        <strain evidence="2 3">HSP-20</strain>
    </source>
</reference>
<accession>A0ABS6J7G8</accession>
<dbReference type="RefSeq" id="WP_161763283.1">
    <property type="nucleotide sequence ID" value="NZ_JAAATX020000010.1"/>
</dbReference>
<keyword evidence="1" id="KW-0732">Signal</keyword>
<comment type="caution">
    <text evidence="2">The sequence shown here is derived from an EMBL/GenBank/DDBJ whole genome shotgun (WGS) entry which is preliminary data.</text>
</comment>
<evidence type="ECO:0000313" key="2">
    <source>
        <dbReference type="EMBL" id="MBU9699166.1"/>
    </source>
</evidence>
<dbReference type="Proteomes" id="UP000731907">
    <property type="component" value="Unassembled WGS sequence"/>
</dbReference>
<protein>
    <recommendedName>
        <fullName evidence="4">Clp protease</fullName>
    </recommendedName>
</protein>
<sequence>MKTLAATLLLSLAALPAMAENRFTIDANVLIYNTSFPVDATLVDPASGMTAEDTRGDIAYEDIGALRSILDRNADRIDTMRLTSDGGYIEAAYDMAAIVADYGLKTEVQGECSSACAVIFAAGTERRMNKGGRIGLHPPSWGVESIRSYYLDWREDSGWKDEFAFSEWVYEEGQRDATKVFAHFINHGVSAEFAVKIATIGMNSMWYPTRKEMEEAGLLTPAPQAD</sequence>
<organism evidence="2 3">
    <name type="scientific">Paragemmobacter amnigenus</name>
    <dbReference type="NCBI Taxonomy" id="2852097"/>
    <lineage>
        <taxon>Bacteria</taxon>
        <taxon>Pseudomonadati</taxon>
        <taxon>Pseudomonadota</taxon>
        <taxon>Alphaproteobacteria</taxon>
        <taxon>Rhodobacterales</taxon>
        <taxon>Paracoccaceae</taxon>
        <taxon>Paragemmobacter</taxon>
    </lineage>
</organism>
<keyword evidence="3" id="KW-1185">Reference proteome</keyword>
<dbReference type="EMBL" id="JAAATX020000010">
    <property type="protein sequence ID" value="MBU9699166.1"/>
    <property type="molecule type" value="Genomic_DNA"/>
</dbReference>
<proteinExistence type="predicted"/>
<dbReference type="SUPFAM" id="SSF52096">
    <property type="entry name" value="ClpP/crotonase"/>
    <property type="match status" value="1"/>
</dbReference>
<evidence type="ECO:0000256" key="1">
    <source>
        <dbReference type="SAM" id="SignalP"/>
    </source>
</evidence>
<gene>
    <name evidence="2" type="ORF">GU927_015045</name>
</gene>